<gene>
    <name evidence="2" type="primary">WBGene00273878</name>
</gene>
<accession>A0A2A6B7P6</accession>
<dbReference type="InterPro" id="IPR029058">
    <property type="entry name" value="AB_hydrolase_fold"/>
</dbReference>
<evidence type="ECO:0000313" key="2">
    <source>
        <dbReference type="EnsemblMetazoa" id="PPA35509.1"/>
    </source>
</evidence>
<proteinExistence type="inferred from homology"/>
<dbReference type="PRINTS" id="PR00724">
    <property type="entry name" value="CRBOXYPTASEC"/>
</dbReference>
<keyword evidence="3" id="KW-1185">Reference proteome</keyword>
<dbReference type="GO" id="GO:0006508">
    <property type="term" value="P:proteolysis"/>
    <property type="evidence" value="ECO:0007669"/>
    <property type="project" value="InterPro"/>
</dbReference>
<dbReference type="PANTHER" id="PTHR11802:SF418">
    <property type="entry name" value="SERINE CARBOXYPEPTIDASE CTSA-1.1"/>
    <property type="match status" value="1"/>
</dbReference>
<reference evidence="2" key="2">
    <citation type="submission" date="2022-06" db="UniProtKB">
        <authorList>
            <consortium name="EnsemblMetazoa"/>
        </authorList>
    </citation>
    <scope>IDENTIFICATION</scope>
    <source>
        <strain evidence="2">PS312</strain>
    </source>
</reference>
<name>A0A2A6B7P6_PRIPA</name>
<accession>A0A8R1UPL7</accession>
<reference evidence="3" key="1">
    <citation type="journal article" date="2008" name="Nat. Genet.">
        <title>The Pristionchus pacificus genome provides a unique perspective on nematode lifestyle and parasitism.</title>
        <authorList>
            <person name="Dieterich C."/>
            <person name="Clifton S.W."/>
            <person name="Schuster L.N."/>
            <person name="Chinwalla A."/>
            <person name="Delehaunty K."/>
            <person name="Dinkelacker I."/>
            <person name="Fulton L."/>
            <person name="Fulton R."/>
            <person name="Godfrey J."/>
            <person name="Minx P."/>
            <person name="Mitreva M."/>
            <person name="Roeseler W."/>
            <person name="Tian H."/>
            <person name="Witte H."/>
            <person name="Yang S.P."/>
            <person name="Wilson R.K."/>
            <person name="Sommer R.J."/>
        </authorList>
    </citation>
    <scope>NUCLEOTIDE SEQUENCE [LARGE SCALE GENOMIC DNA]</scope>
    <source>
        <strain evidence="3">PS312</strain>
    </source>
</reference>
<evidence type="ECO:0000256" key="1">
    <source>
        <dbReference type="ARBA" id="ARBA00009431"/>
    </source>
</evidence>
<protein>
    <submittedName>
        <fullName evidence="2">Peptidase</fullName>
    </submittedName>
</protein>
<dbReference type="InterPro" id="IPR033124">
    <property type="entry name" value="Ser_caboxypep_his_AS"/>
</dbReference>
<dbReference type="OrthoDB" id="443318at2759"/>
<sequence length="323" mass="37216">EHGPYRVTEEDGVLTYNEFSWNQYTNVLYLEGPVGVRFLINNQDDITTNDELAADNNYYALHDFMTRFLHSMVLRAIASKELQNKNFKVFEIGNPKFDETSRYIATAMAYLTYGLIPQNRSAMIYDSWQKLLKGKKLNRQQFHKIHKMVHDIYWIFNSSILYNIAEHCPTQPENNEVLNHIHQVFHRLEQGTSYTFYASNKIETFLNKLDVQDTSFRMLIYNEDVDAVLPVALSVYGTNKIAAENSLADQGYPSTWHFFGDFASARTGFLSSSGQVSLDMLTVRGAGHSVPTSLPEQAFQMINNFIFTEDGEPIDYSKPIRKH</sequence>
<dbReference type="GO" id="GO:0004185">
    <property type="term" value="F:serine-type carboxypeptidase activity"/>
    <property type="evidence" value="ECO:0007669"/>
    <property type="project" value="InterPro"/>
</dbReference>
<evidence type="ECO:0000313" key="3">
    <source>
        <dbReference type="Proteomes" id="UP000005239"/>
    </source>
</evidence>
<comment type="similarity">
    <text evidence="1">Belongs to the peptidase S10 family.</text>
</comment>
<dbReference type="Proteomes" id="UP000005239">
    <property type="component" value="Unassembled WGS sequence"/>
</dbReference>
<dbReference type="InterPro" id="IPR001563">
    <property type="entry name" value="Peptidase_S10"/>
</dbReference>
<dbReference type="Pfam" id="PF00450">
    <property type="entry name" value="Peptidase_S10"/>
    <property type="match status" value="3"/>
</dbReference>
<dbReference type="AlphaFoldDB" id="A0A2A6B7P6"/>
<dbReference type="PROSITE" id="PS00560">
    <property type="entry name" value="CARBOXYPEPT_SER_HIS"/>
    <property type="match status" value="1"/>
</dbReference>
<dbReference type="SUPFAM" id="SSF53474">
    <property type="entry name" value="alpha/beta-Hydrolases"/>
    <property type="match status" value="1"/>
</dbReference>
<dbReference type="PANTHER" id="PTHR11802">
    <property type="entry name" value="SERINE PROTEASE FAMILY S10 SERINE CARBOXYPEPTIDASE"/>
    <property type="match status" value="1"/>
</dbReference>
<organism evidence="2 3">
    <name type="scientific">Pristionchus pacificus</name>
    <name type="common">Parasitic nematode worm</name>
    <dbReference type="NCBI Taxonomy" id="54126"/>
    <lineage>
        <taxon>Eukaryota</taxon>
        <taxon>Metazoa</taxon>
        <taxon>Ecdysozoa</taxon>
        <taxon>Nematoda</taxon>
        <taxon>Chromadorea</taxon>
        <taxon>Rhabditida</taxon>
        <taxon>Rhabditina</taxon>
        <taxon>Diplogasteromorpha</taxon>
        <taxon>Diplogasteroidea</taxon>
        <taxon>Neodiplogasteridae</taxon>
        <taxon>Pristionchus</taxon>
    </lineage>
</organism>
<dbReference type="Gene3D" id="3.40.50.1820">
    <property type="entry name" value="alpha/beta hydrolase"/>
    <property type="match status" value="1"/>
</dbReference>
<dbReference type="EnsemblMetazoa" id="PPA35509.1">
    <property type="protein sequence ID" value="PPA35509.1"/>
    <property type="gene ID" value="WBGene00273878"/>
</dbReference>